<evidence type="ECO:0000313" key="2">
    <source>
        <dbReference type="Proteomes" id="UP000651475"/>
    </source>
</evidence>
<evidence type="ECO:0008006" key="3">
    <source>
        <dbReference type="Google" id="ProtNLM"/>
    </source>
</evidence>
<comment type="caution">
    <text evidence="1">The sequence shown here is derived from an EMBL/GenBank/DDBJ whole genome shotgun (WGS) entry which is preliminary data.</text>
</comment>
<dbReference type="EMBL" id="JACOOJ010000029">
    <property type="protein sequence ID" value="MBC5634032.1"/>
    <property type="molecule type" value="Genomic_DNA"/>
</dbReference>
<gene>
    <name evidence="1" type="ORF">H8S65_14860</name>
</gene>
<reference evidence="1 2" key="1">
    <citation type="submission" date="2020-08" db="EMBL/GenBank/DDBJ databases">
        <title>Genome public.</title>
        <authorList>
            <person name="Liu C."/>
            <person name="Sun Q."/>
        </authorList>
    </citation>
    <scope>NUCLEOTIDE SEQUENCE [LARGE SCALE GENOMIC DNA]</scope>
    <source>
        <strain evidence="1 2">NSJ-79</strain>
    </source>
</reference>
<sequence>MKLENQIIQKIDSGSIDVSCPIYLSNCIIDTLDFVGIEFEKDVIIRRCIITNMNIYSSWFSKGLIFVENLVLSDIDYEMGGHNKKEIIIEQNIFKGFFSFFDCCFEKEIVIRNNIFAGNSDLLLQENKGFDNIFENGYIVENNIGRLDMLRLL</sequence>
<keyword evidence="2" id="KW-1185">Reference proteome</keyword>
<protein>
    <recommendedName>
        <fullName evidence="3">Right handed beta helix domain-containing protein</fullName>
    </recommendedName>
</protein>
<organism evidence="1 2">
    <name type="scientific">Parabacteroides hominis</name>
    <dbReference type="NCBI Taxonomy" id="2763057"/>
    <lineage>
        <taxon>Bacteria</taxon>
        <taxon>Pseudomonadati</taxon>
        <taxon>Bacteroidota</taxon>
        <taxon>Bacteroidia</taxon>
        <taxon>Bacteroidales</taxon>
        <taxon>Tannerellaceae</taxon>
        <taxon>Parabacteroides</taxon>
    </lineage>
</organism>
<dbReference type="Proteomes" id="UP000651475">
    <property type="component" value="Unassembled WGS sequence"/>
</dbReference>
<accession>A0ABR7DSZ4</accession>
<evidence type="ECO:0000313" key="1">
    <source>
        <dbReference type="EMBL" id="MBC5634032.1"/>
    </source>
</evidence>
<proteinExistence type="predicted"/>
<name>A0ABR7DSZ4_9BACT</name>
<dbReference type="RefSeq" id="WP_186930686.1">
    <property type="nucleotide sequence ID" value="NZ_JACOOJ010000029.1"/>
</dbReference>